<proteinExistence type="predicted"/>
<evidence type="ECO:0000313" key="1">
    <source>
        <dbReference type="EMBL" id="KAK8959321.1"/>
    </source>
</evidence>
<dbReference type="SUPFAM" id="SSF56808">
    <property type="entry name" value="Ribosomal protein L1"/>
    <property type="match status" value="1"/>
</dbReference>
<dbReference type="InterPro" id="IPR023674">
    <property type="entry name" value="Ribosomal_uL1-like"/>
</dbReference>
<name>A0ABR2M5U2_9ASPA</name>
<sequence length="97" mass="10841">MRRVCFSSVHTLGPGECNCIRVGRASQMMDEIVDIVMTEVDCLVQSVPRKFSNLMSFPISTSQSLALPIYHKSIWAHKKVSNDEDGDNDGDCCRSVF</sequence>
<accession>A0ABR2M5U2</accession>
<keyword evidence="2" id="KW-1185">Reference proteome</keyword>
<reference evidence="1 2" key="1">
    <citation type="journal article" date="2022" name="Nat. Plants">
        <title>Genomes of leafy and leafless Platanthera orchids illuminate the evolution of mycoheterotrophy.</title>
        <authorList>
            <person name="Li M.H."/>
            <person name="Liu K.W."/>
            <person name="Li Z."/>
            <person name="Lu H.C."/>
            <person name="Ye Q.L."/>
            <person name="Zhang D."/>
            <person name="Wang J.Y."/>
            <person name="Li Y.F."/>
            <person name="Zhong Z.M."/>
            <person name="Liu X."/>
            <person name="Yu X."/>
            <person name="Liu D.K."/>
            <person name="Tu X.D."/>
            <person name="Liu B."/>
            <person name="Hao Y."/>
            <person name="Liao X.Y."/>
            <person name="Jiang Y.T."/>
            <person name="Sun W.H."/>
            <person name="Chen J."/>
            <person name="Chen Y.Q."/>
            <person name="Ai Y."/>
            <person name="Zhai J.W."/>
            <person name="Wu S.S."/>
            <person name="Zhou Z."/>
            <person name="Hsiao Y.Y."/>
            <person name="Wu W.L."/>
            <person name="Chen Y.Y."/>
            <person name="Lin Y.F."/>
            <person name="Hsu J.L."/>
            <person name="Li C.Y."/>
            <person name="Wang Z.W."/>
            <person name="Zhao X."/>
            <person name="Zhong W.Y."/>
            <person name="Ma X.K."/>
            <person name="Ma L."/>
            <person name="Huang J."/>
            <person name="Chen G.Z."/>
            <person name="Huang M.Z."/>
            <person name="Huang L."/>
            <person name="Peng D.H."/>
            <person name="Luo Y.B."/>
            <person name="Zou S.Q."/>
            <person name="Chen S.P."/>
            <person name="Lan S."/>
            <person name="Tsai W.C."/>
            <person name="Van de Peer Y."/>
            <person name="Liu Z.J."/>
        </authorList>
    </citation>
    <scope>NUCLEOTIDE SEQUENCE [LARGE SCALE GENOMIC DNA]</scope>
    <source>
        <strain evidence="1">Lor288</strain>
    </source>
</reference>
<protein>
    <submittedName>
        <fullName evidence="1">Uncharacterized protein</fullName>
    </submittedName>
</protein>
<organism evidence="1 2">
    <name type="scientific">Platanthera guangdongensis</name>
    <dbReference type="NCBI Taxonomy" id="2320717"/>
    <lineage>
        <taxon>Eukaryota</taxon>
        <taxon>Viridiplantae</taxon>
        <taxon>Streptophyta</taxon>
        <taxon>Embryophyta</taxon>
        <taxon>Tracheophyta</taxon>
        <taxon>Spermatophyta</taxon>
        <taxon>Magnoliopsida</taxon>
        <taxon>Liliopsida</taxon>
        <taxon>Asparagales</taxon>
        <taxon>Orchidaceae</taxon>
        <taxon>Orchidoideae</taxon>
        <taxon>Orchideae</taxon>
        <taxon>Orchidinae</taxon>
        <taxon>Platanthera</taxon>
    </lineage>
</organism>
<comment type="caution">
    <text evidence="1">The sequence shown here is derived from an EMBL/GenBank/DDBJ whole genome shotgun (WGS) entry which is preliminary data.</text>
</comment>
<gene>
    <name evidence="1" type="ORF">KSP40_PGU016976</name>
</gene>
<dbReference type="Proteomes" id="UP001412067">
    <property type="component" value="Unassembled WGS sequence"/>
</dbReference>
<dbReference type="EMBL" id="JBBWWR010000012">
    <property type="protein sequence ID" value="KAK8959321.1"/>
    <property type="molecule type" value="Genomic_DNA"/>
</dbReference>
<evidence type="ECO:0000313" key="2">
    <source>
        <dbReference type="Proteomes" id="UP001412067"/>
    </source>
</evidence>